<reference evidence="2 3" key="1">
    <citation type="submission" date="2019-07" db="EMBL/GenBank/DDBJ databases">
        <title>Whole genome shotgun sequence of Acetobacter tropicalis NBRC 16470.</title>
        <authorList>
            <person name="Hosoyama A."/>
            <person name="Uohara A."/>
            <person name="Ohji S."/>
            <person name="Ichikawa N."/>
        </authorList>
    </citation>
    <scope>NUCLEOTIDE SEQUENCE [LARGE SCALE GENOMIC DNA]</scope>
    <source>
        <strain evidence="2 3">NBRC 16470</strain>
    </source>
</reference>
<sequence>MKPIYLHFYHKNFEYLSDRSIRQFMKKVAKTVKDAQISQINTFIFSQELEYRYMRSLQDRLENHIQTASAYEVHKIKKGSLTAIFVVGLVLLAATFDTIVTVVDDVDERDRILKNLKKSLKGDWAWNSAQEIVDRLTGAEVGNHVVVDKIRFREKDKKIDLAIKLITDVDPNDPPRKAEPTLEMIENNIDQLLKKGRRNKG</sequence>
<dbReference type="Proteomes" id="UP000321800">
    <property type="component" value="Unassembled WGS sequence"/>
</dbReference>
<feature type="transmembrane region" description="Helical" evidence="1">
    <location>
        <begin position="81"/>
        <end position="103"/>
    </location>
</feature>
<keyword evidence="1" id="KW-0812">Transmembrane</keyword>
<organism evidence="2 3">
    <name type="scientific">Acetobacter tropicalis</name>
    <dbReference type="NCBI Taxonomy" id="104102"/>
    <lineage>
        <taxon>Bacteria</taxon>
        <taxon>Pseudomonadati</taxon>
        <taxon>Pseudomonadota</taxon>
        <taxon>Alphaproteobacteria</taxon>
        <taxon>Acetobacterales</taxon>
        <taxon>Acetobacteraceae</taxon>
        <taxon>Acetobacter</taxon>
    </lineage>
</organism>
<proteinExistence type="predicted"/>
<gene>
    <name evidence="2" type="ORF">ATR01nite_30460</name>
</gene>
<keyword evidence="1" id="KW-0472">Membrane</keyword>
<dbReference type="AlphaFoldDB" id="A0A511FSP2"/>
<name>A0A511FSP2_9PROT</name>
<evidence type="ECO:0000256" key="1">
    <source>
        <dbReference type="SAM" id="Phobius"/>
    </source>
</evidence>
<evidence type="ECO:0000313" key="3">
    <source>
        <dbReference type="Proteomes" id="UP000321800"/>
    </source>
</evidence>
<dbReference type="EMBL" id="BJVR01000145">
    <property type="protein sequence ID" value="GEL51971.1"/>
    <property type="molecule type" value="Genomic_DNA"/>
</dbReference>
<keyword evidence="1" id="KW-1133">Transmembrane helix</keyword>
<dbReference type="RefSeq" id="WP_045543164.1">
    <property type="nucleotide sequence ID" value="NZ_BJVR01000145.1"/>
</dbReference>
<evidence type="ECO:0000313" key="2">
    <source>
        <dbReference type="EMBL" id="GEL51971.1"/>
    </source>
</evidence>
<comment type="caution">
    <text evidence="2">The sequence shown here is derived from an EMBL/GenBank/DDBJ whole genome shotgun (WGS) entry which is preliminary data.</text>
</comment>
<protein>
    <submittedName>
        <fullName evidence="2">Uncharacterized protein</fullName>
    </submittedName>
</protein>
<accession>A0A511FSP2</accession>